<keyword evidence="2" id="KW-1185">Reference proteome</keyword>
<evidence type="ECO:0000313" key="2">
    <source>
        <dbReference type="Proteomes" id="UP000324222"/>
    </source>
</evidence>
<protein>
    <submittedName>
        <fullName evidence="1">Uncharacterized protein</fullName>
    </submittedName>
</protein>
<comment type="caution">
    <text evidence="1">The sequence shown here is derived from an EMBL/GenBank/DDBJ whole genome shotgun (WGS) entry which is preliminary data.</text>
</comment>
<organism evidence="1 2">
    <name type="scientific">Portunus trituberculatus</name>
    <name type="common">Swimming crab</name>
    <name type="synonym">Neptunus trituberculatus</name>
    <dbReference type="NCBI Taxonomy" id="210409"/>
    <lineage>
        <taxon>Eukaryota</taxon>
        <taxon>Metazoa</taxon>
        <taxon>Ecdysozoa</taxon>
        <taxon>Arthropoda</taxon>
        <taxon>Crustacea</taxon>
        <taxon>Multicrustacea</taxon>
        <taxon>Malacostraca</taxon>
        <taxon>Eumalacostraca</taxon>
        <taxon>Eucarida</taxon>
        <taxon>Decapoda</taxon>
        <taxon>Pleocyemata</taxon>
        <taxon>Brachyura</taxon>
        <taxon>Eubrachyura</taxon>
        <taxon>Portunoidea</taxon>
        <taxon>Portunidae</taxon>
        <taxon>Portuninae</taxon>
        <taxon>Portunus</taxon>
    </lineage>
</organism>
<gene>
    <name evidence="1" type="ORF">E2C01_051966</name>
</gene>
<name>A0A5B7GN48_PORTR</name>
<dbReference type="AlphaFoldDB" id="A0A5B7GN48"/>
<dbReference type="EMBL" id="VSRR010015241">
    <property type="protein sequence ID" value="MPC57974.1"/>
    <property type="molecule type" value="Genomic_DNA"/>
</dbReference>
<accession>A0A5B7GN48</accession>
<dbReference type="Proteomes" id="UP000324222">
    <property type="component" value="Unassembled WGS sequence"/>
</dbReference>
<proteinExistence type="predicted"/>
<sequence>MLYSVHTNVSECSSLDNVQAVETRSTKRKRVHPFVMPPLTPLEVTPTEFVRLVLVSLLRFTSEESKYRRIGNSVRWLAIQMRILFLSRAGQQKRPT</sequence>
<reference evidence="1 2" key="1">
    <citation type="submission" date="2019-05" db="EMBL/GenBank/DDBJ databases">
        <title>Another draft genome of Portunus trituberculatus and its Hox gene families provides insights of decapod evolution.</title>
        <authorList>
            <person name="Jeong J.-H."/>
            <person name="Song I."/>
            <person name="Kim S."/>
            <person name="Choi T."/>
            <person name="Kim D."/>
            <person name="Ryu S."/>
            <person name="Kim W."/>
        </authorList>
    </citation>
    <scope>NUCLEOTIDE SEQUENCE [LARGE SCALE GENOMIC DNA]</scope>
    <source>
        <tissue evidence="1">Muscle</tissue>
    </source>
</reference>
<evidence type="ECO:0000313" key="1">
    <source>
        <dbReference type="EMBL" id="MPC57974.1"/>
    </source>
</evidence>